<dbReference type="Gene3D" id="2.60.40.10">
    <property type="entry name" value="Immunoglobulins"/>
    <property type="match status" value="1"/>
</dbReference>
<dbReference type="EMBL" id="MPIN01000003">
    <property type="protein sequence ID" value="OJH40346.1"/>
    <property type="molecule type" value="Genomic_DNA"/>
</dbReference>
<reference evidence="1 2" key="2">
    <citation type="submission" date="2016-12" db="EMBL/GenBank/DDBJ databases">
        <title>Draft Genome Sequence of Cystobacter ferrugineus Strain Cbfe23.</title>
        <authorList>
            <person name="Akbar S."/>
            <person name="Dowd S.E."/>
            <person name="Stevens D.C."/>
        </authorList>
    </citation>
    <scope>NUCLEOTIDE SEQUENCE [LARGE SCALE GENOMIC DNA]</scope>
    <source>
        <strain evidence="1 2">Cbfe23</strain>
    </source>
</reference>
<reference evidence="2" key="1">
    <citation type="submission" date="2016-11" db="EMBL/GenBank/DDBJ databases">
        <authorList>
            <person name="Shukria A."/>
            <person name="Stevens D.C."/>
        </authorList>
    </citation>
    <scope>NUCLEOTIDE SEQUENCE [LARGE SCALE GENOMIC DNA]</scope>
    <source>
        <strain evidence="2">Cbfe23</strain>
    </source>
</reference>
<keyword evidence="2" id="KW-1185">Reference proteome</keyword>
<protein>
    <recommendedName>
        <fullName evidence="3">CARDB domain-containing protein</fullName>
    </recommendedName>
</protein>
<dbReference type="InterPro" id="IPR013783">
    <property type="entry name" value="Ig-like_fold"/>
</dbReference>
<gene>
    <name evidence="1" type="ORF">BON30_15050</name>
</gene>
<comment type="caution">
    <text evidence="1">The sequence shown here is derived from an EMBL/GenBank/DDBJ whole genome shotgun (WGS) entry which is preliminary data.</text>
</comment>
<proteinExistence type="predicted"/>
<evidence type="ECO:0008006" key="3">
    <source>
        <dbReference type="Google" id="ProtNLM"/>
    </source>
</evidence>
<accession>A0A1L9BDP8</accession>
<dbReference type="Proteomes" id="UP000182229">
    <property type="component" value="Unassembled WGS sequence"/>
</dbReference>
<sequence>MPANTVALLENITAACQPQTWYILGSVDGTGVSSDNTVLGTTKQPDFYFTGGTISPSSIAPGGTTNISFDVFTACPTAIPSTVGIYLADANLEPLAYIGGITIGAGSGTSSLPPTGITFSSAIAPGLYHVVLVADVDGVITESNENNNVGAFTLNITAPALKTVDSKPGALEPDLGLPADFIPVRDEPRSGEPKAFFTSF</sequence>
<evidence type="ECO:0000313" key="1">
    <source>
        <dbReference type="EMBL" id="OJH40346.1"/>
    </source>
</evidence>
<evidence type="ECO:0000313" key="2">
    <source>
        <dbReference type="Proteomes" id="UP000182229"/>
    </source>
</evidence>
<name>A0A1L9BDP8_9BACT</name>
<organism evidence="1 2">
    <name type="scientific">Cystobacter ferrugineus</name>
    <dbReference type="NCBI Taxonomy" id="83449"/>
    <lineage>
        <taxon>Bacteria</taxon>
        <taxon>Pseudomonadati</taxon>
        <taxon>Myxococcota</taxon>
        <taxon>Myxococcia</taxon>
        <taxon>Myxococcales</taxon>
        <taxon>Cystobacterineae</taxon>
        <taxon>Archangiaceae</taxon>
        <taxon>Cystobacter</taxon>
    </lineage>
</organism>
<dbReference type="AlphaFoldDB" id="A0A1L9BDP8"/>